<organism evidence="2 3">
    <name type="scientific">Obba rivulosa</name>
    <dbReference type="NCBI Taxonomy" id="1052685"/>
    <lineage>
        <taxon>Eukaryota</taxon>
        <taxon>Fungi</taxon>
        <taxon>Dikarya</taxon>
        <taxon>Basidiomycota</taxon>
        <taxon>Agaricomycotina</taxon>
        <taxon>Agaricomycetes</taxon>
        <taxon>Polyporales</taxon>
        <taxon>Gelatoporiaceae</taxon>
        <taxon>Obba</taxon>
    </lineage>
</organism>
<feature type="compositionally biased region" description="Polar residues" evidence="1">
    <location>
        <begin position="76"/>
        <end position="100"/>
    </location>
</feature>
<sequence>MSHGAGTSSSPSLPPLNTANAYSYTPQHIIPRSAASDSLSPSSPQSPQSARTIQSSGLPPPPRRRVNVASAANASYESIDSSLGRTVSRGSGSDPSQWDSTSDDAFAAGAQVEGQTQTDTFGDGSDLGQLRTQVFKRFDKIEGDVKAGFRTVDERFAQVDKRLYALDQKIDQKFQYLDNKIDMLKWHLERKLDISKLEFQELLATQMKTLQDHLLTQLEQRFQHMDQRMEQYFGQQWGSGTQTAPAPPLQRLAIVEPHASEESEIQFRRPASSLLTYESTPRVADSSTAAPSAGESPSVGQPTIASPVVARLVRPAVAHPPADEVISAVVQAVEGEIQAAETAHSNVRSLMKTIRRTLSTKSLRKKRDPNN</sequence>
<evidence type="ECO:0000313" key="3">
    <source>
        <dbReference type="Proteomes" id="UP000250043"/>
    </source>
</evidence>
<feature type="compositionally biased region" description="Low complexity" evidence="1">
    <location>
        <begin position="33"/>
        <end position="50"/>
    </location>
</feature>
<dbReference type="AlphaFoldDB" id="A0A8E2AN59"/>
<evidence type="ECO:0000256" key="1">
    <source>
        <dbReference type="SAM" id="MobiDB-lite"/>
    </source>
</evidence>
<feature type="region of interest" description="Disordered" evidence="1">
    <location>
        <begin position="1"/>
        <end position="102"/>
    </location>
</feature>
<feature type="region of interest" description="Disordered" evidence="1">
    <location>
        <begin position="276"/>
        <end position="302"/>
    </location>
</feature>
<accession>A0A8E2AN59</accession>
<reference evidence="2 3" key="1">
    <citation type="submission" date="2016-07" db="EMBL/GenBank/DDBJ databases">
        <title>Draft genome of the white-rot fungus Obba rivulosa 3A-2.</title>
        <authorList>
            <consortium name="DOE Joint Genome Institute"/>
            <person name="Miettinen O."/>
            <person name="Riley R."/>
            <person name="Acob R."/>
            <person name="Barry K."/>
            <person name="Cullen D."/>
            <person name="De Vries R."/>
            <person name="Hainaut M."/>
            <person name="Hatakka A."/>
            <person name="Henrissat B."/>
            <person name="Hilden K."/>
            <person name="Kuo R."/>
            <person name="Labutti K."/>
            <person name="Lipzen A."/>
            <person name="Makela M.R."/>
            <person name="Sandor L."/>
            <person name="Spatafora J.W."/>
            <person name="Grigoriev I.V."/>
            <person name="Hibbett D.S."/>
        </authorList>
    </citation>
    <scope>NUCLEOTIDE SEQUENCE [LARGE SCALE GENOMIC DNA]</scope>
    <source>
        <strain evidence="2 3">3A-2</strain>
    </source>
</reference>
<dbReference type="EMBL" id="KV722532">
    <property type="protein sequence ID" value="OCH86344.1"/>
    <property type="molecule type" value="Genomic_DNA"/>
</dbReference>
<proteinExistence type="predicted"/>
<evidence type="ECO:0000313" key="2">
    <source>
        <dbReference type="EMBL" id="OCH86344.1"/>
    </source>
</evidence>
<gene>
    <name evidence="2" type="ORF">OBBRIDRAFT_244078</name>
</gene>
<dbReference type="Proteomes" id="UP000250043">
    <property type="component" value="Unassembled WGS sequence"/>
</dbReference>
<feature type="compositionally biased region" description="Polar residues" evidence="1">
    <location>
        <begin position="276"/>
        <end position="290"/>
    </location>
</feature>
<name>A0A8E2AN59_9APHY</name>
<feature type="compositionally biased region" description="Polar residues" evidence="1">
    <location>
        <begin position="17"/>
        <end position="26"/>
    </location>
</feature>
<keyword evidence="3" id="KW-1185">Reference proteome</keyword>
<protein>
    <submittedName>
        <fullName evidence="2">Uncharacterized protein</fullName>
    </submittedName>
</protein>
<dbReference type="Gene3D" id="3.90.20.10">
    <property type="match status" value="1"/>
</dbReference>